<protein>
    <recommendedName>
        <fullName evidence="4">Lipoprotein with Yx(FWY)xxD motif</fullName>
    </recommendedName>
</protein>
<dbReference type="PANTHER" id="PTHR39335">
    <property type="entry name" value="BLL4220 PROTEIN"/>
    <property type="match status" value="1"/>
</dbReference>
<gene>
    <name evidence="2" type="ORF">ACFOHH_18085</name>
</gene>
<keyword evidence="1" id="KW-0732">Signal</keyword>
<dbReference type="RefSeq" id="WP_257318190.1">
    <property type="nucleotide sequence ID" value="NZ_JANFDG010000043.1"/>
</dbReference>
<dbReference type="PANTHER" id="PTHR39335:SF1">
    <property type="entry name" value="BLL4220 PROTEIN"/>
    <property type="match status" value="1"/>
</dbReference>
<reference evidence="3" key="1">
    <citation type="journal article" date="2019" name="Int. J. Syst. Evol. Microbiol.">
        <title>The Global Catalogue of Microorganisms (GCM) 10K type strain sequencing project: providing services to taxonomists for standard genome sequencing and annotation.</title>
        <authorList>
            <consortium name="The Broad Institute Genomics Platform"/>
            <consortium name="The Broad Institute Genome Sequencing Center for Infectious Disease"/>
            <person name="Wu L."/>
            <person name="Ma J."/>
        </authorList>
    </citation>
    <scope>NUCLEOTIDE SEQUENCE [LARGE SCALE GENOMIC DNA]</scope>
    <source>
        <strain evidence="3">KCTC 52677</strain>
    </source>
</reference>
<dbReference type="EMBL" id="JBHRSP010000031">
    <property type="protein sequence ID" value="MFC3075026.1"/>
    <property type="molecule type" value="Genomic_DNA"/>
</dbReference>
<feature type="signal peptide" evidence="1">
    <location>
        <begin position="1"/>
        <end position="20"/>
    </location>
</feature>
<proteinExistence type="predicted"/>
<comment type="caution">
    <text evidence="2">The sequence shown here is derived from an EMBL/GenBank/DDBJ whole genome shotgun (WGS) entry which is preliminary data.</text>
</comment>
<feature type="chain" id="PRO_5046948911" description="Lipoprotein with Yx(FWY)xxD motif" evidence="1">
    <location>
        <begin position="21"/>
        <end position="123"/>
    </location>
</feature>
<name>A0ABV7DJC0_9HYPH</name>
<accession>A0ABV7DJC0</accession>
<sequence length="123" mass="13125">MRTMLIAIGLVSALGGSAFAAEPAKMVYTKMGKALADEKGMILYTFDKDAKGKSNCDADCLKKWPAFHAAANAKAEGEWSLVKAADGMEMWAYEGKPLYTYAEDKKAGEANGDGVGGVWHLAK</sequence>
<evidence type="ECO:0000313" key="2">
    <source>
        <dbReference type="EMBL" id="MFC3075026.1"/>
    </source>
</evidence>
<dbReference type="Proteomes" id="UP001595377">
    <property type="component" value="Unassembled WGS sequence"/>
</dbReference>
<dbReference type="Pfam" id="PF03640">
    <property type="entry name" value="Lipoprotein_15"/>
    <property type="match status" value="2"/>
</dbReference>
<evidence type="ECO:0000313" key="3">
    <source>
        <dbReference type="Proteomes" id="UP001595377"/>
    </source>
</evidence>
<organism evidence="2 3">
    <name type="scientific">Shinella pollutisoli</name>
    <dbReference type="NCBI Taxonomy" id="2250594"/>
    <lineage>
        <taxon>Bacteria</taxon>
        <taxon>Pseudomonadati</taxon>
        <taxon>Pseudomonadota</taxon>
        <taxon>Alphaproteobacteria</taxon>
        <taxon>Hyphomicrobiales</taxon>
        <taxon>Rhizobiaceae</taxon>
        <taxon>Shinella</taxon>
    </lineage>
</organism>
<dbReference type="InterPro" id="IPR014558">
    <property type="entry name" value="UCP029720"/>
</dbReference>
<evidence type="ECO:0000256" key="1">
    <source>
        <dbReference type="SAM" id="SignalP"/>
    </source>
</evidence>
<evidence type="ECO:0008006" key="4">
    <source>
        <dbReference type="Google" id="ProtNLM"/>
    </source>
</evidence>
<dbReference type="PIRSF" id="PIRSF029720">
    <property type="entry name" value="UCP029720"/>
    <property type="match status" value="1"/>
</dbReference>
<dbReference type="InterPro" id="IPR005297">
    <property type="entry name" value="Lipoprotein_repeat"/>
</dbReference>
<keyword evidence="3" id="KW-1185">Reference proteome</keyword>